<evidence type="ECO:0000313" key="6">
    <source>
        <dbReference type="EMBL" id="UYQ71114.1"/>
    </source>
</evidence>
<feature type="transmembrane region" description="Helical" evidence="5">
    <location>
        <begin position="116"/>
        <end position="139"/>
    </location>
</feature>
<keyword evidence="3 5" id="KW-1133">Transmembrane helix</keyword>
<reference evidence="6" key="1">
    <citation type="submission" date="2022-10" db="EMBL/GenBank/DDBJ databases">
        <title>YIM 151497 complete genome.</title>
        <authorList>
            <person name="Chen X."/>
        </authorList>
    </citation>
    <scope>NUCLEOTIDE SEQUENCE</scope>
    <source>
        <strain evidence="6">YIM 151497</strain>
    </source>
</reference>
<comment type="subcellular location">
    <subcellularLocation>
        <location evidence="1">Membrane</location>
    </subcellularLocation>
</comment>
<evidence type="ECO:0000256" key="2">
    <source>
        <dbReference type="ARBA" id="ARBA00022692"/>
    </source>
</evidence>
<accession>A0ABY6ILA1</accession>
<sequence>MSLATLLILLALWTQGALTLALLVILGRRRLPLVMEKKIAVRDIALDTGPWPEDAQKASNAFDNQFQLPVLFAIGIAIAIYLGAGWPEAVLAWVFVLSRIVHAAIHVTTNHVYRRFSAYVVGFGVLTALWIAILVRLVLVFQTV</sequence>
<dbReference type="InterPro" id="IPR023352">
    <property type="entry name" value="MAPEG-like_dom_sf"/>
</dbReference>
<gene>
    <name evidence="6" type="ORF">OF122_13765</name>
</gene>
<keyword evidence="7" id="KW-1185">Reference proteome</keyword>
<dbReference type="Pfam" id="PF01124">
    <property type="entry name" value="MAPEG"/>
    <property type="match status" value="1"/>
</dbReference>
<evidence type="ECO:0000256" key="5">
    <source>
        <dbReference type="SAM" id="Phobius"/>
    </source>
</evidence>
<dbReference type="Proteomes" id="UP001163882">
    <property type="component" value="Chromosome"/>
</dbReference>
<evidence type="ECO:0000256" key="3">
    <source>
        <dbReference type="ARBA" id="ARBA00022989"/>
    </source>
</evidence>
<evidence type="ECO:0000256" key="1">
    <source>
        <dbReference type="ARBA" id="ARBA00004370"/>
    </source>
</evidence>
<name>A0ABY6ILA1_9HYPH</name>
<feature type="transmembrane region" description="Helical" evidence="5">
    <location>
        <begin position="66"/>
        <end position="84"/>
    </location>
</feature>
<proteinExistence type="predicted"/>
<dbReference type="RefSeq" id="WP_264224775.1">
    <property type="nucleotide sequence ID" value="NZ_CP107716.1"/>
</dbReference>
<dbReference type="Gene3D" id="1.20.120.550">
    <property type="entry name" value="Membrane associated eicosanoid/glutathione metabolism-like domain"/>
    <property type="match status" value="1"/>
</dbReference>
<keyword evidence="2 5" id="KW-0812">Transmembrane</keyword>
<organism evidence="6 7">
    <name type="scientific">Pelagibacterium flavum</name>
    <dbReference type="NCBI Taxonomy" id="2984530"/>
    <lineage>
        <taxon>Bacteria</taxon>
        <taxon>Pseudomonadati</taxon>
        <taxon>Pseudomonadota</taxon>
        <taxon>Alphaproteobacteria</taxon>
        <taxon>Hyphomicrobiales</taxon>
        <taxon>Devosiaceae</taxon>
        <taxon>Pelagibacterium</taxon>
    </lineage>
</organism>
<dbReference type="InterPro" id="IPR001129">
    <property type="entry name" value="Membr-assoc_MAPEG"/>
</dbReference>
<keyword evidence="4 5" id="KW-0472">Membrane</keyword>
<feature type="transmembrane region" description="Helical" evidence="5">
    <location>
        <begin position="6"/>
        <end position="27"/>
    </location>
</feature>
<evidence type="ECO:0000313" key="7">
    <source>
        <dbReference type="Proteomes" id="UP001163882"/>
    </source>
</evidence>
<dbReference type="EMBL" id="CP107716">
    <property type="protein sequence ID" value="UYQ71114.1"/>
    <property type="molecule type" value="Genomic_DNA"/>
</dbReference>
<protein>
    <submittedName>
        <fullName evidence="6">MAPEG family protein</fullName>
    </submittedName>
</protein>
<dbReference type="SUPFAM" id="SSF161084">
    <property type="entry name" value="MAPEG domain-like"/>
    <property type="match status" value="1"/>
</dbReference>
<evidence type="ECO:0000256" key="4">
    <source>
        <dbReference type="ARBA" id="ARBA00023136"/>
    </source>
</evidence>